<dbReference type="PANTHER" id="PTHR31286:SF168">
    <property type="entry name" value="DUF4283 DOMAIN-CONTAINING PROTEIN"/>
    <property type="match status" value="1"/>
</dbReference>
<feature type="region of interest" description="Disordered" evidence="1">
    <location>
        <begin position="43"/>
        <end position="63"/>
    </location>
</feature>
<evidence type="ECO:0000256" key="1">
    <source>
        <dbReference type="SAM" id="MobiDB-lite"/>
    </source>
</evidence>
<dbReference type="PANTHER" id="PTHR31286">
    <property type="entry name" value="GLYCINE-RICH CELL WALL STRUCTURAL PROTEIN 1.8-LIKE"/>
    <property type="match status" value="1"/>
</dbReference>
<comment type="caution">
    <text evidence="3">The sequence shown here is derived from an EMBL/GenBank/DDBJ whole genome shotgun (WGS) entry which is preliminary data.</text>
</comment>
<evidence type="ECO:0000259" key="2">
    <source>
        <dbReference type="Pfam" id="PF14111"/>
    </source>
</evidence>
<feature type="region of interest" description="Disordered" evidence="1">
    <location>
        <begin position="400"/>
        <end position="457"/>
    </location>
</feature>
<gene>
    <name evidence="3" type="ORF">CEPIT_LOCUS34424</name>
</gene>
<feature type="domain" description="DUF4283" evidence="2">
    <location>
        <begin position="127"/>
        <end position="206"/>
    </location>
</feature>
<protein>
    <recommendedName>
        <fullName evidence="2">DUF4283 domain-containing protein</fullName>
    </recommendedName>
</protein>
<dbReference type="EMBL" id="CAMAPF010000987">
    <property type="protein sequence ID" value="CAH9135335.1"/>
    <property type="molecule type" value="Genomic_DNA"/>
</dbReference>
<accession>A0AAV0FIB9</accession>
<reference evidence="3" key="1">
    <citation type="submission" date="2022-07" db="EMBL/GenBank/DDBJ databases">
        <authorList>
            <person name="Macas J."/>
            <person name="Novak P."/>
            <person name="Neumann P."/>
        </authorList>
    </citation>
    <scope>NUCLEOTIDE SEQUENCE</scope>
</reference>
<evidence type="ECO:0000313" key="3">
    <source>
        <dbReference type="EMBL" id="CAH9135335.1"/>
    </source>
</evidence>
<dbReference type="AlphaFoldDB" id="A0AAV0FIB9"/>
<feature type="compositionally biased region" description="Basic residues" evidence="1">
    <location>
        <begin position="425"/>
        <end position="437"/>
    </location>
</feature>
<dbReference type="InterPro" id="IPR025558">
    <property type="entry name" value="DUF4283"/>
</dbReference>
<sequence>MARKKNQGPAELSAARVTRTSFGALVNTDEEFPALNSGCPLKKTGKTVTPPAELREQTDSSLGVQTAGAETAIAGNLDSNSGTTIKKPWSTLFKDNRAPSHGIKLKFVPPKGNSLDFSDRVMPSMVEMWGYCLVGCFTGRFPGLKAIHELKFKWGVKCQIKSHDKGWVIFKFQTDEDRMKVLNEGPYTIFGKLLMLKVLSDDFTFDDEEFLKVPIWVKFPQLPMKLWNKDAMSEVASMVGVPLTTDLITQERSNHNFARVLIEVDVSKPPPLSFPIRLPSHKVIKQLVVYETFPNFCFHCKKYGHHPFICKELAEKELKDKNEKEKKNDVGILKGAAQDTLKDIATRVEKSMEIEEGKLPDAQLEEGKILEEPGQPTLDSATVVEAAYVGVAATSVGDSVTEENCDITDSEDQYETEEEQDQEHHFKKTTKKSRRRKGETDEKYKRRLGRMIGRKIK</sequence>
<evidence type="ECO:0000313" key="4">
    <source>
        <dbReference type="Proteomes" id="UP001152523"/>
    </source>
</evidence>
<feature type="compositionally biased region" description="Acidic residues" evidence="1">
    <location>
        <begin position="400"/>
        <end position="421"/>
    </location>
</feature>
<keyword evidence="4" id="KW-1185">Reference proteome</keyword>
<dbReference type="InterPro" id="IPR040256">
    <property type="entry name" value="At4g02000-like"/>
</dbReference>
<feature type="compositionally biased region" description="Basic residues" evidence="1">
    <location>
        <begin position="445"/>
        <end position="457"/>
    </location>
</feature>
<name>A0AAV0FIB9_9ASTE</name>
<dbReference type="Pfam" id="PF14111">
    <property type="entry name" value="DUF4283"/>
    <property type="match status" value="1"/>
</dbReference>
<organism evidence="3 4">
    <name type="scientific">Cuscuta epithymum</name>
    <dbReference type="NCBI Taxonomy" id="186058"/>
    <lineage>
        <taxon>Eukaryota</taxon>
        <taxon>Viridiplantae</taxon>
        <taxon>Streptophyta</taxon>
        <taxon>Embryophyta</taxon>
        <taxon>Tracheophyta</taxon>
        <taxon>Spermatophyta</taxon>
        <taxon>Magnoliopsida</taxon>
        <taxon>eudicotyledons</taxon>
        <taxon>Gunneridae</taxon>
        <taxon>Pentapetalae</taxon>
        <taxon>asterids</taxon>
        <taxon>lamiids</taxon>
        <taxon>Solanales</taxon>
        <taxon>Convolvulaceae</taxon>
        <taxon>Cuscuteae</taxon>
        <taxon>Cuscuta</taxon>
        <taxon>Cuscuta subgen. Cuscuta</taxon>
    </lineage>
</organism>
<proteinExistence type="predicted"/>
<dbReference type="Proteomes" id="UP001152523">
    <property type="component" value="Unassembled WGS sequence"/>
</dbReference>